<name>A0ABW6T4R2_9ACTN</name>
<comment type="caution">
    <text evidence="1">The sequence shown here is derived from an EMBL/GenBank/DDBJ whole genome shotgun (WGS) entry which is preliminary data.</text>
</comment>
<protein>
    <submittedName>
        <fullName evidence="1">Uncharacterized protein</fullName>
    </submittedName>
</protein>
<accession>A0ABW6T4R2</accession>
<keyword evidence="2" id="KW-1185">Reference proteome</keyword>
<evidence type="ECO:0000313" key="1">
    <source>
        <dbReference type="EMBL" id="MFF3672241.1"/>
    </source>
</evidence>
<dbReference type="RefSeq" id="WP_387418402.1">
    <property type="nucleotide sequence ID" value="NZ_JBIASD010000079.1"/>
</dbReference>
<evidence type="ECO:0000313" key="2">
    <source>
        <dbReference type="Proteomes" id="UP001602013"/>
    </source>
</evidence>
<reference evidence="1 2" key="1">
    <citation type="submission" date="2024-10" db="EMBL/GenBank/DDBJ databases">
        <title>The Natural Products Discovery Center: Release of the First 8490 Sequenced Strains for Exploring Actinobacteria Biosynthetic Diversity.</title>
        <authorList>
            <person name="Kalkreuter E."/>
            <person name="Kautsar S.A."/>
            <person name="Yang D."/>
            <person name="Bader C.D."/>
            <person name="Teijaro C.N."/>
            <person name="Fluegel L."/>
            <person name="Davis C.M."/>
            <person name="Simpson J.R."/>
            <person name="Lauterbach L."/>
            <person name="Steele A.D."/>
            <person name="Gui C."/>
            <person name="Meng S."/>
            <person name="Li G."/>
            <person name="Viehrig K."/>
            <person name="Ye F."/>
            <person name="Su P."/>
            <person name="Kiefer A.F."/>
            <person name="Nichols A."/>
            <person name="Cepeda A.J."/>
            <person name="Yan W."/>
            <person name="Fan B."/>
            <person name="Jiang Y."/>
            <person name="Adhikari A."/>
            <person name="Zheng C.-J."/>
            <person name="Schuster L."/>
            <person name="Cowan T.M."/>
            <person name="Smanski M.J."/>
            <person name="Chevrette M.G."/>
            <person name="De Carvalho L.P.S."/>
            <person name="Shen B."/>
        </authorList>
    </citation>
    <scope>NUCLEOTIDE SEQUENCE [LARGE SCALE GENOMIC DNA]</scope>
    <source>
        <strain evidence="1 2">NPDC002173</strain>
    </source>
</reference>
<dbReference type="Proteomes" id="UP001602013">
    <property type="component" value="Unassembled WGS sequence"/>
</dbReference>
<dbReference type="EMBL" id="JBIASD010000079">
    <property type="protein sequence ID" value="MFF3672241.1"/>
    <property type="molecule type" value="Genomic_DNA"/>
</dbReference>
<proteinExistence type="predicted"/>
<organism evidence="1 2">
    <name type="scientific">Microtetraspora malaysiensis</name>
    <dbReference type="NCBI Taxonomy" id="161358"/>
    <lineage>
        <taxon>Bacteria</taxon>
        <taxon>Bacillati</taxon>
        <taxon>Actinomycetota</taxon>
        <taxon>Actinomycetes</taxon>
        <taxon>Streptosporangiales</taxon>
        <taxon>Streptosporangiaceae</taxon>
        <taxon>Microtetraspora</taxon>
    </lineage>
</organism>
<gene>
    <name evidence="1" type="ORF">ACFYXI_42835</name>
</gene>
<sequence>MKDDRRLRRLVDGDTAWLWSVRQKLDRNRYDNCRLTLSLWREGSRSCLSIVFRPGPDRVISNTYFEAGTVVALPERDWLNLYEPKTVRSLLQIATARGQLPRGPGTKEIDGWHLFEDLMAVQNAEA</sequence>